<dbReference type="InterPro" id="IPR023170">
    <property type="entry name" value="HhH_base_excis_C"/>
</dbReference>
<dbReference type="KEGG" id="ole:K0B96_01895"/>
<dbReference type="Gene3D" id="1.10.1670.10">
    <property type="entry name" value="Helix-hairpin-Helix base-excision DNA repair enzymes (C-terminal)"/>
    <property type="match status" value="1"/>
</dbReference>
<dbReference type="RefSeq" id="WP_220163204.1">
    <property type="nucleotide sequence ID" value="NZ_CP080507.1"/>
</dbReference>
<comment type="similarity">
    <text evidence="1">Belongs to the type-1 OGG1 family.</text>
</comment>
<keyword evidence="3" id="KW-0227">DNA damage</keyword>
<evidence type="ECO:0000259" key="10">
    <source>
        <dbReference type="SMART" id="SM00478"/>
    </source>
</evidence>
<dbReference type="AlphaFoldDB" id="A0A8F9TUP3"/>
<keyword evidence="4" id="KW-0378">Hydrolase</keyword>
<evidence type="ECO:0000256" key="6">
    <source>
        <dbReference type="ARBA" id="ARBA00023239"/>
    </source>
</evidence>
<comment type="catalytic activity">
    <reaction evidence="9">
        <text>2'-deoxyribonucleotide-(2'-deoxyribose 5'-phosphate)-2'-deoxyribonucleotide-DNA = a 3'-end 2'-deoxyribonucleotide-(2,3-dehydro-2,3-deoxyribose 5'-phosphate)-DNA + a 5'-end 5'-phospho-2'-deoxyribonucleoside-DNA + H(+)</text>
        <dbReference type="Rhea" id="RHEA:66592"/>
        <dbReference type="Rhea" id="RHEA-COMP:13180"/>
        <dbReference type="Rhea" id="RHEA-COMP:16897"/>
        <dbReference type="Rhea" id="RHEA-COMP:17067"/>
        <dbReference type="ChEBI" id="CHEBI:15378"/>
        <dbReference type="ChEBI" id="CHEBI:136412"/>
        <dbReference type="ChEBI" id="CHEBI:157695"/>
        <dbReference type="ChEBI" id="CHEBI:167181"/>
        <dbReference type="EC" id="4.2.99.18"/>
    </reaction>
</comment>
<sequence length="301" mass="32462">MNTLSDSWTAWQPLPSTRGLSAAVLAETLDGGQAFRWHAQTDGVYQGAWSNHVARLRATRDGVAWSAPAALAPATSAALADYFVTRTDWRALADTLPWRSDAHLAACLAAFPGLRLLRQPFGETLLGFLCSATKQIVQIKQMVALLATRHGAPILPSSAAAAFHRLPTWPELAAVPETELRACLLGFRARYISATAKFLAAHPGWLEETEAAPYALAKARLCTLPGVGEKVADCVLLFGAGRLEAFPVDVWILKTMAARYGLVDWGSAQVAHFGRTHFGPLAGLAQQYLFAYERAAARRAA</sequence>
<evidence type="ECO:0000313" key="11">
    <source>
        <dbReference type="EMBL" id="QYM79395.1"/>
    </source>
</evidence>
<dbReference type="InterPro" id="IPR003265">
    <property type="entry name" value="HhH-GPD_domain"/>
</dbReference>
<dbReference type="Gene3D" id="3.30.310.260">
    <property type="match status" value="1"/>
</dbReference>
<dbReference type="SUPFAM" id="SSF48150">
    <property type="entry name" value="DNA-glycosylase"/>
    <property type="match status" value="1"/>
</dbReference>
<evidence type="ECO:0000256" key="7">
    <source>
        <dbReference type="ARBA" id="ARBA00023268"/>
    </source>
</evidence>
<evidence type="ECO:0000256" key="8">
    <source>
        <dbReference type="ARBA" id="ARBA00023295"/>
    </source>
</evidence>
<evidence type="ECO:0000256" key="2">
    <source>
        <dbReference type="ARBA" id="ARBA00012720"/>
    </source>
</evidence>
<dbReference type="PANTHER" id="PTHR10242">
    <property type="entry name" value="8-OXOGUANINE DNA GLYCOSYLASE"/>
    <property type="match status" value="1"/>
</dbReference>
<dbReference type="Proteomes" id="UP000825051">
    <property type="component" value="Chromosome"/>
</dbReference>
<dbReference type="GO" id="GO:0008534">
    <property type="term" value="F:oxidized purine nucleobase lesion DNA N-glycosylase activity"/>
    <property type="evidence" value="ECO:0007669"/>
    <property type="project" value="InterPro"/>
</dbReference>
<keyword evidence="6" id="KW-0456">Lyase</keyword>
<dbReference type="CDD" id="cd00056">
    <property type="entry name" value="ENDO3c"/>
    <property type="match status" value="1"/>
</dbReference>
<gene>
    <name evidence="11" type="ORF">K0B96_01895</name>
</gene>
<dbReference type="GO" id="GO:0003684">
    <property type="term" value="F:damaged DNA binding"/>
    <property type="evidence" value="ECO:0007669"/>
    <property type="project" value="InterPro"/>
</dbReference>
<feature type="domain" description="HhH-GPD" evidence="10">
    <location>
        <begin position="155"/>
        <end position="294"/>
    </location>
</feature>
<reference evidence="11" key="1">
    <citation type="submission" date="2021-08" db="EMBL/GenBank/DDBJ databases">
        <title>Genome of a novel bacterium of the phylum Verrucomicrobia, Oleiharenicola sp. KSB-15.</title>
        <authorList>
            <person name="Chung J.-H."/>
            <person name="Ahn J.-H."/>
            <person name="Yoon Y."/>
            <person name="Kim D.-Y."/>
            <person name="An S.-H."/>
            <person name="Park I."/>
            <person name="Yeon J."/>
        </authorList>
    </citation>
    <scope>NUCLEOTIDE SEQUENCE</scope>
    <source>
        <strain evidence="11">KSB-15</strain>
    </source>
</reference>
<keyword evidence="12" id="KW-1185">Reference proteome</keyword>
<dbReference type="EC" id="4.2.99.18" evidence="2"/>
<dbReference type="PANTHER" id="PTHR10242:SF2">
    <property type="entry name" value="N-GLYCOSYLASE_DNA LYASE"/>
    <property type="match status" value="1"/>
</dbReference>
<proteinExistence type="inferred from homology"/>
<keyword evidence="5" id="KW-0234">DNA repair</keyword>
<evidence type="ECO:0000256" key="3">
    <source>
        <dbReference type="ARBA" id="ARBA00022763"/>
    </source>
</evidence>
<dbReference type="SMART" id="SM00478">
    <property type="entry name" value="ENDO3c"/>
    <property type="match status" value="1"/>
</dbReference>
<dbReference type="GO" id="GO:0006284">
    <property type="term" value="P:base-excision repair"/>
    <property type="evidence" value="ECO:0007669"/>
    <property type="project" value="InterPro"/>
</dbReference>
<dbReference type="GO" id="GO:0140078">
    <property type="term" value="F:class I DNA-(apurinic or apyrimidinic site) endonuclease activity"/>
    <property type="evidence" value="ECO:0007669"/>
    <property type="project" value="UniProtKB-EC"/>
</dbReference>
<accession>A0A8F9TUP3</accession>
<dbReference type="EMBL" id="CP080507">
    <property type="protein sequence ID" value="QYM79395.1"/>
    <property type="molecule type" value="Genomic_DNA"/>
</dbReference>
<dbReference type="InterPro" id="IPR052054">
    <property type="entry name" value="Oxidative_DNA_repair_enzyme"/>
</dbReference>
<keyword evidence="11" id="KW-0238">DNA-binding</keyword>
<dbReference type="InterPro" id="IPR011257">
    <property type="entry name" value="DNA_glycosylase"/>
</dbReference>
<evidence type="ECO:0000256" key="4">
    <source>
        <dbReference type="ARBA" id="ARBA00022801"/>
    </source>
</evidence>
<keyword evidence="7" id="KW-0511">Multifunctional enzyme</keyword>
<keyword evidence="8" id="KW-0326">Glycosidase</keyword>
<protein>
    <recommendedName>
        <fullName evidence="2">DNA-(apurinic or apyrimidinic site) lyase</fullName>
        <ecNumber evidence="2">4.2.99.18</ecNumber>
    </recommendedName>
</protein>
<evidence type="ECO:0000313" key="12">
    <source>
        <dbReference type="Proteomes" id="UP000825051"/>
    </source>
</evidence>
<dbReference type="Pfam" id="PF07934">
    <property type="entry name" value="OGG_N"/>
    <property type="match status" value="1"/>
</dbReference>
<dbReference type="Gene3D" id="1.10.340.30">
    <property type="entry name" value="Hypothetical protein, domain 2"/>
    <property type="match status" value="1"/>
</dbReference>
<evidence type="ECO:0000256" key="9">
    <source>
        <dbReference type="ARBA" id="ARBA00044632"/>
    </source>
</evidence>
<evidence type="ECO:0000256" key="1">
    <source>
        <dbReference type="ARBA" id="ARBA00010679"/>
    </source>
</evidence>
<name>A0A8F9TUP3_9BACT</name>
<dbReference type="SUPFAM" id="SSF55945">
    <property type="entry name" value="TATA-box binding protein-like"/>
    <property type="match status" value="1"/>
</dbReference>
<organism evidence="11 12">
    <name type="scientific">Horticoccus luteus</name>
    <dbReference type="NCBI Taxonomy" id="2862869"/>
    <lineage>
        <taxon>Bacteria</taxon>
        <taxon>Pseudomonadati</taxon>
        <taxon>Verrucomicrobiota</taxon>
        <taxon>Opitutia</taxon>
        <taxon>Opitutales</taxon>
        <taxon>Opitutaceae</taxon>
        <taxon>Horticoccus</taxon>
    </lineage>
</organism>
<dbReference type="GO" id="GO:0006289">
    <property type="term" value="P:nucleotide-excision repair"/>
    <property type="evidence" value="ECO:0007669"/>
    <property type="project" value="InterPro"/>
</dbReference>
<evidence type="ECO:0000256" key="5">
    <source>
        <dbReference type="ARBA" id="ARBA00023204"/>
    </source>
</evidence>
<dbReference type="InterPro" id="IPR012904">
    <property type="entry name" value="OGG_N"/>
</dbReference>